<dbReference type="InterPro" id="IPR000551">
    <property type="entry name" value="MerR-type_HTH_dom"/>
</dbReference>
<dbReference type="SUPFAM" id="SSF46955">
    <property type="entry name" value="Putative DNA-binding domain"/>
    <property type="match status" value="1"/>
</dbReference>
<dbReference type="EMBL" id="JBEYBF010000058">
    <property type="protein sequence ID" value="MEU1957220.1"/>
    <property type="molecule type" value="Genomic_DNA"/>
</dbReference>
<dbReference type="InterPro" id="IPR047057">
    <property type="entry name" value="MerR_fam"/>
</dbReference>
<dbReference type="Pfam" id="PF13411">
    <property type="entry name" value="MerR_1"/>
    <property type="match status" value="1"/>
</dbReference>
<comment type="caution">
    <text evidence="3">The sequence shown here is derived from an EMBL/GenBank/DDBJ whole genome shotgun (WGS) entry which is preliminary data.</text>
</comment>
<evidence type="ECO:0000256" key="1">
    <source>
        <dbReference type="ARBA" id="ARBA00023125"/>
    </source>
</evidence>
<evidence type="ECO:0000313" key="4">
    <source>
        <dbReference type="Proteomes" id="UP001550628"/>
    </source>
</evidence>
<dbReference type="Proteomes" id="UP001550628">
    <property type="component" value="Unassembled WGS sequence"/>
</dbReference>
<sequence length="252" mass="28674">MPARDASDWIAVGDVARRCETTVRTLQYYDRIGLLVAERDDSGRRRYRPEHLDRLRRIQLLTSAGLRLEEVGAALDRQAGRPLVETYSEQVRLLEIAELRLRCQRTVLAAVTQVLREHPDARVPAGVVAATMSLDRTLLRHPGVRNPGARAPAGLEIDVERVITTYFNWKAHAVQALLLVENEVPADSRSGRRLGREWQATTEYALRDQPAGTGELYRAMERSDHSWPPEDRVLHQKTKDFLDRCLLVAQQK</sequence>
<dbReference type="PROSITE" id="PS50937">
    <property type="entry name" value="HTH_MERR_2"/>
    <property type="match status" value="1"/>
</dbReference>
<feature type="domain" description="HTH merR-type" evidence="2">
    <location>
        <begin position="12"/>
        <end position="77"/>
    </location>
</feature>
<evidence type="ECO:0000313" key="3">
    <source>
        <dbReference type="EMBL" id="MEU1957220.1"/>
    </source>
</evidence>
<dbReference type="PANTHER" id="PTHR30204:SF93">
    <property type="entry name" value="HTH MERR-TYPE DOMAIN-CONTAINING PROTEIN"/>
    <property type="match status" value="1"/>
</dbReference>
<keyword evidence="1" id="KW-0238">DNA-binding</keyword>
<organism evidence="3 4">
    <name type="scientific">Nocardia rhamnosiphila</name>
    <dbReference type="NCBI Taxonomy" id="426716"/>
    <lineage>
        <taxon>Bacteria</taxon>
        <taxon>Bacillati</taxon>
        <taxon>Actinomycetota</taxon>
        <taxon>Actinomycetes</taxon>
        <taxon>Mycobacteriales</taxon>
        <taxon>Nocardiaceae</taxon>
        <taxon>Nocardia</taxon>
    </lineage>
</organism>
<keyword evidence="4" id="KW-1185">Reference proteome</keyword>
<dbReference type="PANTHER" id="PTHR30204">
    <property type="entry name" value="REDOX-CYCLING DRUG-SENSING TRANSCRIPTIONAL ACTIVATOR SOXR"/>
    <property type="match status" value="1"/>
</dbReference>
<dbReference type="Gene3D" id="1.10.1660.10">
    <property type="match status" value="1"/>
</dbReference>
<reference evidence="3 4" key="1">
    <citation type="submission" date="2024-06" db="EMBL/GenBank/DDBJ databases">
        <title>The Natural Products Discovery Center: Release of the First 8490 Sequenced Strains for Exploring Actinobacteria Biosynthetic Diversity.</title>
        <authorList>
            <person name="Kalkreuter E."/>
            <person name="Kautsar S.A."/>
            <person name="Yang D."/>
            <person name="Bader C.D."/>
            <person name="Teijaro C.N."/>
            <person name="Fluegel L."/>
            <person name="Davis C.M."/>
            <person name="Simpson J.R."/>
            <person name="Lauterbach L."/>
            <person name="Steele A.D."/>
            <person name="Gui C."/>
            <person name="Meng S."/>
            <person name="Li G."/>
            <person name="Viehrig K."/>
            <person name="Ye F."/>
            <person name="Su P."/>
            <person name="Kiefer A.F."/>
            <person name="Nichols A."/>
            <person name="Cepeda A.J."/>
            <person name="Yan W."/>
            <person name="Fan B."/>
            <person name="Jiang Y."/>
            <person name="Adhikari A."/>
            <person name="Zheng C.-J."/>
            <person name="Schuster L."/>
            <person name="Cowan T.M."/>
            <person name="Smanski M.J."/>
            <person name="Chevrette M.G."/>
            <person name="De Carvalho L.P.S."/>
            <person name="Shen B."/>
        </authorList>
    </citation>
    <scope>NUCLEOTIDE SEQUENCE [LARGE SCALE GENOMIC DNA]</scope>
    <source>
        <strain evidence="3 4">NPDC019708</strain>
    </source>
</reference>
<dbReference type="RefSeq" id="WP_356958963.1">
    <property type="nucleotide sequence ID" value="NZ_JBEYBD010000021.1"/>
</dbReference>
<accession>A0ABV2X237</accession>
<protein>
    <submittedName>
        <fullName evidence="3">MerR family transcriptional regulator</fullName>
    </submittedName>
</protein>
<evidence type="ECO:0000259" key="2">
    <source>
        <dbReference type="PROSITE" id="PS50937"/>
    </source>
</evidence>
<name>A0ABV2X237_9NOCA</name>
<dbReference type="InterPro" id="IPR009061">
    <property type="entry name" value="DNA-bd_dom_put_sf"/>
</dbReference>
<proteinExistence type="predicted"/>
<dbReference type="SMART" id="SM00422">
    <property type="entry name" value="HTH_MERR"/>
    <property type="match status" value="1"/>
</dbReference>
<gene>
    <name evidence="3" type="ORF">ABZ510_35875</name>
</gene>